<proteinExistence type="predicted"/>
<gene>
    <name evidence="1" type="ORF">BECKLPF1236B_GA0070989_12374</name>
</gene>
<dbReference type="EMBL" id="CAADFK010000237">
    <property type="protein sequence ID" value="VFK21109.1"/>
    <property type="molecule type" value="Genomic_DNA"/>
</dbReference>
<dbReference type="AlphaFoldDB" id="A0A450WVV4"/>
<evidence type="ECO:0000313" key="1">
    <source>
        <dbReference type="EMBL" id="VFK21109.1"/>
    </source>
</evidence>
<accession>A0A450WVV4</accession>
<protein>
    <submittedName>
        <fullName evidence="1">Uncharacterized protein</fullName>
    </submittedName>
</protein>
<reference evidence="1" key="1">
    <citation type="submission" date="2019-02" db="EMBL/GenBank/DDBJ databases">
        <authorList>
            <person name="Gruber-Vodicka R. H."/>
            <person name="Seah K. B. B."/>
        </authorList>
    </citation>
    <scope>NUCLEOTIDE SEQUENCE</scope>
    <source>
        <strain evidence="1">BECK_S313</strain>
    </source>
</reference>
<name>A0A450WVV4_9GAMM</name>
<organism evidence="1">
    <name type="scientific">Candidatus Kentrum sp. LPFa</name>
    <dbReference type="NCBI Taxonomy" id="2126335"/>
    <lineage>
        <taxon>Bacteria</taxon>
        <taxon>Pseudomonadati</taxon>
        <taxon>Pseudomonadota</taxon>
        <taxon>Gammaproteobacteria</taxon>
        <taxon>Candidatus Kentrum</taxon>
    </lineage>
</organism>
<sequence length="240" mass="26233">MSASVLTPQMAATEKNAETLYGTLYTLGERKEAPAVAAITADEAVVFHQTFNKILRLNQQALLNNPAFAHLPLSNMVHIPSEYSVPKDMKIDLSSLSGCSAKETANRIAKTISSDDDPEHSNASRESVLRALNDLISADPDTDFSALTEEQITGVVESYIGNDIFHQIEQDIGKSIHDKAPSPVTAEQRLDEIKGYIQQSIAVAFEDTGGLAHNLSQSNVTSTAQDIIERTRKVFEEYVQ</sequence>